<keyword evidence="1 2" id="KW-0808">Transferase</keyword>
<comment type="catalytic activity">
    <reaction evidence="1">
        <text>guanosine(1516) in 16S rRNA + S-adenosyl-L-methionine = N(2)-methylguanosine(1516) in 16S rRNA + S-adenosyl-L-homocysteine + H(+)</text>
        <dbReference type="Rhea" id="RHEA:43220"/>
        <dbReference type="Rhea" id="RHEA-COMP:10412"/>
        <dbReference type="Rhea" id="RHEA-COMP:10413"/>
        <dbReference type="ChEBI" id="CHEBI:15378"/>
        <dbReference type="ChEBI" id="CHEBI:57856"/>
        <dbReference type="ChEBI" id="CHEBI:59789"/>
        <dbReference type="ChEBI" id="CHEBI:74269"/>
        <dbReference type="ChEBI" id="CHEBI:74481"/>
        <dbReference type="EC" id="2.1.1.242"/>
    </reaction>
</comment>
<dbReference type="CDD" id="cd02440">
    <property type="entry name" value="AdoMet_MTases"/>
    <property type="match status" value="1"/>
</dbReference>
<keyword evidence="1" id="KW-0963">Cytoplasm</keyword>
<keyword evidence="3" id="KW-1185">Reference proteome</keyword>
<dbReference type="PANTHER" id="PTHR36112:SF1">
    <property type="entry name" value="RIBOSOMAL RNA SMALL SUBUNIT METHYLTRANSFERASE J"/>
    <property type="match status" value="1"/>
</dbReference>
<comment type="subcellular location">
    <subcellularLocation>
        <location evidence="1">Cytoplasm</location>
    </subcellularLocation>
</comment>
<protein>
    <recommendedName>
        <fullName evidence="1">Ribosomal RNA small subunit methyltransferase J</fullName>
        <ecNumber evidence="1">2.1.1.242</ecNumber>
    </recommendedName>
    <alternativeName>
        <fullName evidence="1">16S rRNA m2G1516 methyltransferase</fullName>
    </alternativeName>
    <alternativeName>
        <fullName evidence="1">rRNA (guanine-N(2)-)-methyltransferase</fullName>
    </alternativeName>
</protein>
<feature type="binding site" evidence="1">
    <location>
        <begin position="129"/>
        <end position="130"/>
    </location>
    <ligand>
        <name>S-adenosyl-L-methionine</name>
        <dbReference type="ChEBI" id="CHEBI:59789"/>
    </ligand>
</feature>
<keyword evidence="1" id="KW-0949">S-adenosyl-L-methionine</keyword>
<feature type="binding site" evidence="1">
    <location>
        <position position="186"/>
    </location>
    <ligand>
        <name>S-adenosyl-L-methionine</name>
        <dbReference type="ChEBI" id="CHEBI:59789"/>
    </ligand>
</feature>
<dbReference type="InterPro" id="IPR029063">
    <property type="entry name" value="SAM-dependent_MTases_sf"/>
</dbReference>
<reference evidence="2 3" key="1">
    <citation type="submission" date="2019-03" db="EMBL/GenBank/DDBJ databases">
        <title>Genomic Encyclopedia of Type Strains, Phase IV (KMG-IV): sequencing the most valuable type-strain genomes for metagenomic binning, comparative biology and taxonomic classification.</title>
        <authorList>
            <person name="Goeker M."/>
        </authorList>
    </citation>
    <scope>NUCLEOTIDE SEQUENCE [LARGE SCALE GENOMIC DNA]</scope>
    <source>
        <strain evidence="2 3">DSM 24830</strain>
    </source>
</reference>
<gene>
    <name evidence="1" type="primary">rsmJ</name>
    <name evidence="2" type="ORF">EV695_2643</name>
</gene>
<comment type="similarity">
    <text evidence="1">Belongs to the methyltransferase superfamily. RsmJ family.</text>
</comment>
<dbReference type="RefSeq" id="WP_131906424.1">
    <property type="nucleotide sequence ID" value="NZ_BAAAFU010000006.1"/>
</dbReference>
<dbReference type="AlphaFoldDB" id="A0A4R1ETX4"/>
<evidence type="ECO:0000256" key="1">
    <source>
        <dbReference type="HAMAP-Rule" id="MF_01523"/>
    </source>
</evidence>
<name>A0A4R1ETX4_9GAMM</name>
<dbReference type="HAMAP" id="MF_01523">
    <property type="entry name" value="16SrRNA_methyltr_J"/>
    <property type="match status" value="1"/>
</dbReference>
<dbReference type="EC" id="2.1.1.242" evidence="1"/>
<comment type="function">
    <text evidence="1">Specifically methylates the guanosine in position 1516 of 16S rRNA.</text>
</comment>
<evidence type="ECO:0000313" key="3">
    <source>
        <dbReference type="Proteomes" id="UP000294887"/>
    </source>
</evidence>
<comment type="caution">
    <text evidence="2">The sequence shown here is derived from an EMBL/GenBank/DDBJ whole genome shotgun (WGS) entry which is preliminary data.</text>
</comment>
<dbReference type="GO" id="GO:0005737">
    <property type="term" value="C:cytoplasm"/>
    <property type="evidence" value="ECO:0007669"/>
    <property type="project" value="UniProtKB-SubCell"/>
</dbReference>
<accession>A0A4R1ETX4</accession>
<sequence length="266" mass="29499">MNKTIIAITADRGVPKIKLDRLSQQTSIPVLTKKISPDYLLHISTDQLELRKVPEVTKKKPDKALSISIDFAAGKTQHRRLHGGGKGQDIAKAVGLQKIQNPTVLDLTAGMGGDAFVLASLGADVTMLERNPVVHALLKDALERAALVMDSELEEILARLALVNQGAMDYLESLNESELPDVIYFDPMFPSRNKTAQVKKEMQFFHDIVGDDQDSESVLMLALSKAEKRIVVKRPRLAEKLTESLEPAFQITGKSTRYDIYLPKKQ</sequence>
<dbReference type="Proteomes" id="UP000294887">
    <property type="component" value="Unassembled WGS sequence"/>
</dbReference>
<dbReference type="SUPFAM" id="SSF53335">
    <property type="entry name" value="S-adenosyl-L-methionine-dependent methyltransferases"/>
    <property type="match status" value="1"/>
</dbReference>
<keyword evidence="1 2" id="KW-0489">Methyltransferase</keyword>
<proteinExistence type="inferred from homology"/>
<dbReference type="GO" id="GO:0008990">
    <property type="term" value="F:rRNA (guanine-N2-)-methyltransferase activity"/>
    <property type="evidence" value="ECO:0007669"/>
    <property type="project" value="UniProtKB-UniRule"/>
</dbReference>
<dbReference type="PANTHER" id="PTHR36112">
    <property type="entry name" value="RIBOSOMAL RNA SMALL SUBUNIT METHYLTRANSFERASE J"/>
    <property type="match status" value="1"/>
</dbReference>
<evidence type="ECO:0000313" key="2">
    <source>
        <dbReference type="EMBL" id="TCJ84683.1"/>
    </source>
</evidence>
<dbReference type="InterPro" id="IPR007536">
    <property type="entry name" value="16SrRNA_methylTrfase_J"/>
</dbReference>
<keyword evidence="1" id="KW-0698">rRNA processing</keyword>
<dbReference type="Gene3D" id="3.40.50.150">
    <property type="entry name" value="Vaccinia Virus protein VP39"/>
    <property type="match status" value="1"/>
</dbReference>
<dbReference type="OrthoDB" id="3191794at2"/>
<organism evidence="2 3">
    <name type="scientific">Cocleimonas flava</name>
    <dbReference type="NCBI Taxonomy" id="634765"/>
    <lineage>
        <taxon>Bacteria</taxon>
        <taxon>Pseudomonadati</taxon>
        <taxon>Pseudomonadota</taxon>
        <taxon>Gammaproteobacteria</taxon>
        <taxon>Thiotrichales</taxon>
        <taxon>Thiotrichaceae</taxon>
        <taxon>Cocleimonas</taxon>
    </lineage>
</organism>
<comment type="caution">
    <text evidence="1">Lacks conserved residue(s) required for the propagation of feature annotation.</text>
</comment>
<dbReference type="Pfam" id="PF04445">
    <property type="entry name" value="SAM_MT"/>
    <property type="match status" value="1"/>
</dbReference>
<dbReference type="EMBL" id="SMFQ01000004">
    <property type="protein sequence ID" value="TCJ84683.1"/>
    <property type="molecule type" value="Genomic_DNA"/>
</dbReference>